<proteinExistence type="predicted"/>
<dbReference type="EMBL" id="JAQQXP010000004">
    <property type="protein sequence ID" value="MDC8832810.1"/>
    <property type="molecule type" value="Genomic_DNA"/>
</dbReference>
<comment type="caution">
    <text evidence="1">The sequence shown here is derived from an EMBL/GenBank/DDBJ whole genome shotgun (WGS) entry which is preliminary data.</text>
</comment>
<sequence>MNYEREFLGQPPLDKQPLAQYGDLKCQYTGVTFSDATVEAYNQYTRDFNRTNWRATQEFLLDQRHKFIHGLMYQNLEKLQLGPSVQ</sequence>
<organism evidence="1 2">
    <name type="scientific">Alteromonas gilva</name>
    <dbReference type="NCBI Taxonomy" id="2987522"/>
    <lineage>
        <taxon>Bacteria</taxon>
        <taxon>Pseudomonadati</taxon>
        <taxon>Pseudomonadota</taxon>
        <taxon>Gammaproteobacteria</taxon>
        <taxon>Alteromonadales</taxon>
        <taxon>Alteromonadaceae</taxon>
        <taxon>Alteromonas/Salinimonas group</taxon>
        <taxon>Alteromonas</taxon>
    </lineage>
</organism>
<protein>
    <submittedName>
        <fullName evidence="1">Uncharacterized protein</fullName>
    </submittedName>
</protein>
<accession>A0ABT5L6Y7</accession>
<gene>
    <name evidence="1" type="ORF">OIK42_18820</name>
</gene>
<dbReference type="RefSeq" id="WP_273642685.1">
    <property type="nucleotide sequence ID" value="NZ_JAQQXP010000004.1"/>
</dbReference>
<name>A0ABT5L6Y7_9ALTE</name>
<dbReference type="Proteomes" id="UP001218788">
    <property type="component" value="Unassembled WGS sequence"/>
</dbReference>
<evidence type="ECO:0000313" key="2">
    <source>
        <dbReference type="Proteomes" id="UP001218788"/>
    </source>
</evidence>
<keyword evidence="2" id="KW-1185">Reference proteome</keyword>
<evidence type="ECO:0000313" key="1">
    <source>
        <dbReference type="EMBL" id="MDC8832810.1"/>
    </source>
</evidence>
<reference evidence="1 2" key="1">
    <citation type="submission" date="2022-10" db="EMBL/GenBank/DDBJ databases">
        <title>Alteromonas sp. chi3 Genome sequencing.</title>
        <authorList>
            <person name="Park S."/>
        </authorList>
    </citation>
    <scope>NUCLEOTIDE SEQUENCE [LARGE SCALE GENOMIC DNA]</scope>
    <source>
        <strain evidence="2">chi3</strain>
    </source>
</reference>